<dbReference type="PANTHER" id="PTHR43289:SF6">
    <property type="entry name" value="SERINE_THREONINE-PROTEIN KINASE NEKL-3"/>
    <property type="match status" value="1"/>
</dbReference>
<dbReference type="AlphaFoldDB" id="A0A5J4S9J3"/>
<keyword evidence="3 6" id="KW-0418">Kinase</keyword>
<evidence type="ECO:0000256" key="3">
    <source>
        <dbReference type="ARBA" id="ARBA00022777"/>
    </source>
</evidence>
<comment type="caution">
    <text evidence="6">The sequence shown here is derived from an EMBL/GenBank/DDBJ whole genome shotgun (WGS) entry which is preliminary data.</text>
</comment>
<dbReference type="PROSITE" id="PS50011">
    <property type="entry name" value="PROTEIN_KINASE_DOM"/>
    <property type="match status" value="1"/>
</dbReference>
<dbReference type="Gene3D" id="1.10.510.10">
    <property type="entry name" value="Transferase(Phosphotransferase) domain 1"/>
    <property type="match status" value="1"/>
</dbReference>
<dbReference type="GO" id="GO:0005524">
    <property type="term" value="F:ATP binding"/>
    <property type="evidence" value="ECO:0007669"/>
    <property type="project" value="UniProtKB-KW"/>
</dbReference>
<evidence type="ECO:0000256" key="2">
    <source>
        <dbReference type="ARBA" id="ARBA00022741"/>
    </source>
</evidence>
<accession>A0A5J4S9J3</accession>
<sequence>MADWRIVRTIDEGGFGKVYEVKGIATGQKAALKELKHLDRSNLIRFQREINIIRDFEHPNIIEIYDYNVKGSDSIGPYYIMEYMEGGSLRTLMNETFQSKKTFNTKLVLNTVILPVIDAIEYAHSEGVYHRDLKPENLLFATIERNYIKVLDWGIGKDINRDSIALTIGGLGTPGYCSPEQWFANAPVDGRTDIYSLGVIFYELLTGEIPQLYDNSGRTFSVPLPSSRNASVSQHLDTVILKMMAYLQADRYQTIDQVYTALSIF</sequence>
<dbReference type="InterPro" id="IPR008271">
    <property type="entry name" value="Ser/Thr_kinase_AS"/>
</dbReference>
<keyword evidence="4" id="KW-0067">ATP-binding</keyword>
<dbReference type="PANTHER" id="PTHR43289">
    <property type="entry name" value="MITOGEN-ACTIVATED PROTEIN KINASE KINASE KINASE 20-RELATED"/>
    <property type="match status" value="1"/>
</dbReference>
<gene>
    <name evidence="6" type="ORF">EZS27_010204</name>
</gene>
<organism evidence="6">
    <name type="scientific">termite gut metagenome</name>
    <dbReference type="NCBI Taxonomy" id="433724"/>
    <lineage>
        <taxon>unclassified sequences</taxon>
        <taxon>metagenomes</taxon>
        <taxon>organismal metagenomes</taxon>
    </lineage>
</organism>
<dbReference type="Pfam" id="PF00069">
    <property type="entry name" value="Pkinase"/>
    <property type="match status" value="1"/>
</dbReference>
<protein>
    <submittedName>
        <fullName evidence="6">Serine/threonine-protein kinase StkP</fullName>
        <ecNumber evidence="6">2.7.11.1</ecNumber>
    </submittedName>
</protein>
<dbReference type="GO" id="GO:0004674">
    <property type="term" value="F:protein serine/threonine kinase activity"/>
    <property type="evidence" value="ECO:0007669"/>
    <property type="project" value="UniProtKB-EC"/>
</dbReference>
<feature type="domain" description="Protein kinase" evidence="5">
    <location>
        <begin position="4"/>
        <end position="265"/>
    </location>
</feature>
<keyword evidence="1 6" id="KW-0808">Transferase</keyword>
<dbReference type="EC" id="2.7.11.1" evidence="6"/>
<evidence type="ECO:0000256" key="4">
    <source>
        <dbReference type="ARBA" id="ARBA00022840"/>
    </source>
</evidence>
<dbReference type="EMBL" id="SNRY01000349">
    <property type="protein sequence ID" value="KAA6342030.1"/>
    <property type="molecule type" value="Genomic_DNA"/>
</dbReference>
<dbReference type="InterPro" id="IPR011009">
    <property type="entry name" value="Kinase-like_dom_sf"/>
</dbReference>
<dbReference type="SMART" id="SM00220">
    <property type="entry name" value="S_TKc"/>
    <property type="match status" value="1"/>
</dbReference>
<dbReference type="PROSITE" id="PS00108">
    <property type="entry name" value="PROTEIN_KINASE_ST"/>
    <property type="match status" value="1"/>
</dbReference>
<evidence type="ECO:0000256" key="1">
    <source>
        <dbReference type="ARBA" id="ARBA00022679"/>
    </source>
</evidence>
<evidence type="ECO:0000259" key="5">
    <source>
        <dbReference type="PROSITE" id="PS50011"/>
    </source>
</evidence>
<dbReference type="SUPFAM" id="SSF56112">
    <property type="entry name" value="Protein kinase-like (PK-like)"/>
    <property type="match status" value="1"/>
</dbReference>
<dbReference type="CDD" id="cd14014">
    <property type="entry name" value="STKc_PknB_like"/>
    <property type="match status" value="1"/>
</dbReference>
<evidence type="ECO:0000313" key="6">
    <source>
        <dbReference type="EMBL" id="KAA6342030.1"/>
    </source>
</evidence>
<dbReference type="InterPro" id="IPR000719">
    <property type="entry name" value="Prot_kinase_dom"/>
</dbReference>
<keyword evidence="2" id="KW-0547">Nucleotide-binding</keyword>
<reference evidence="6" key="1">
    <citation type="submission" date="2019-03" db="EMBL/GenBank/DDBJ databases">
        <title>Single cell metagenomics reveals metabolic interactions within the superorganism composed of flagellate Streblomastix strix and complex community of Bacteroidetes bacteria on its surface.</title>
        <authorList>
            <person name="Treitli S.C."/>
            <person name="Kolisko M."/>
            <person name="Husnik F."/>
            <person name="Keeling P."/>
            <person name="Hampl V."/>
        </authorList>
    </citation>
    <scope>NUCLEOTIDE SEQUENCE</scope>
    <source>
        <strain evidence="6">STM</strain>
    </source>
</reference>
<proteinExistence type="predicted"/>
<name>A0A5J4S9J3_9ZZZZ</name>